<protein>
    <submittedName>
        <fullName evidence="1">Uncharacterized protein</fullName>
    </submittedName>
</protein>
<name>A0ABR0QL45_GOSAR</name>
<evidence type="ECO:0000313" key="1">
    <source>
        <dbReference type="EMBL" id="KAK5840046.1"/>
    </source>
</evidence>
<proteinExistence type="predicted"/>
<reference evidence="1 2" key="1">
    <citation type="submission" date="2023-03" db="EMBL/GenBank/DDBJ databases">
        <title>WGS of Gossypium arboreum.</title>
        <authorList>
            <person name="Yu D."/>
        </authorList>
    </citation>
    <scope>NUCLEOTIDE SEQUENCE [LARGE SCALE GENOMIC DNA]</scope>
    <source>
        <tissue evidence="1">Leaf</tissue>
    </source>
</reference>
<organism evidence="1 2">
    <name type="scientific">Gossypium arboreum</name>
    <name type="common">Tree cotton</name>
    <name type="synonym">Gossypium nanking</name>
    <dbReference type="NCBI Taxonomy" id="29729"/>
    <lineage>
        <taxon>Eukaryota</taxon>
        <taxon>Viridiplantae</taxon>
        <taxon>Streptophyta</taxon>
        <taxon>Embryophyta</taxon>
        <taxon>Tracheophyta</taxon>
        <taxon>Spermatophyta</taxon>
        <taxon>Magnoliopsida</taxon>
        <taxon>eudicotyledons</taxon>
        <taxon>Gunneridae</taxon>
        <taxon>Pentapetalae</taxon>
        <taxon>rosids</taxon>
        <taxon>malvids</taxon>
        <taxon>Malvales</taxon>
        <taxon>Malvaceae</taxon>
        <taxon>Malvoideae</taxon>
        <taxon>Gossypium</taxon>
    </lineage>
</organism>
<gene>
    <name evidence="1" type="ORF">PVK06_008914</name>
</gene>
<comment type="caution">
    <text evidence="1">The sequence shown here is derived from an EMBL/GenBank/DDBJ whole genome shotgun (WGS) entry which is preliminary data.</text>
</comment>
<dbReference type="EMBL" id="JARKNE010000003">
    <property type="protein sequence ID" value="KAK5840046.1"/>
    <property type="molecule type" value="Genomic_DNA"/>
</dbReference>
<accession>A0ABR0QL45</accession>
<sequence length="132" mass="15513">MGSPKLSAVIEDKKHLTKYIDKCYNNFNYYQTQVGIDLMSTAQHVLRHQTYRLMTDGRRIVADETGNIQNNRDKESIQLLKKIDDMEIDDFPSQIIEEIRNMWELWNSPKLSPDSLHLDEIELMNIDNIQEG</sequence>
<keyword evidence="2" id="KW-1185">Reference proteome</keyword>
<evidence type="ECO:0000313" key="2">
    <source>
        <dbReference type="Proteomes" id="UP001358586"/>
    </source>
</evidence>
<dbReference type="Proteomes" id="UP001358586">
    <property type="component" value="Chromosome 3"/>
</dbReference>